<gene>
    <name evidence="1" type="ORF">Vbra_10622</name>
</gene>
<proteinExistence type="predicted"/>
<dbReference type="VEuPathDB" id="CryptoDB:Vbra_10622"/>
<protein>
    <submittedName>
        <fullName evidence="1">Uncharacterized protein</fullName>
    </submittedName>
</protein>
<accession>A0A0G4H5D2</accession>
<evidence type="ECO:0000313" key="1">
    <source>
        <dbReference type="EMBL" id="CEM38973.1"/>
    </source>
</evidence>
<organism evidence="1 2">
    <name type="scientific">Vitrella brassicaformis (strain CCMP3155)</name>
    <dbReference type="NCBI Taxonomy" id="1169540"/>
    <lineage>
        <taxon>Eukaryota</taxon>
        <taxon>Sar</taxon>
        <taxon>Alveolata</taxon>
        <taxon>Colpodellida</taxon>
        <taxon>Vitrellaceae</taxon>
        <taxon>Vitrella</taxon>
    </lineage>
</organism>
<dbReference type="InParanoid" id="A0A0G4H5D2"/>
<dbReference type="EMBL" id="CDMY01001019">
    <property type="protein sequence ID" value="CEM38973.1"/>
    <property type="molecule type" value="Genomic_DNA"/>
</dbReference>
<reference evidence="1 2" key="1">
    <citation type="submission" date="2014-11" db="EMBL/GenBank/DDBJ databases">
        <authorList>
            <person name="Zhu J."/>
            <person name="Qi W."/>
            <person name="Song R."/>
        </authorList>
    </citation>
    <scope>NUCLEOTIDE SEQUENCE [LARGE SCALE GENOMIC DNA]</scope>
</reference>
<evidence type="ECO:0000313" key="2">
    <source>
        <dbReference type="Proteomes" id="UP000041254"/>
    </source>
</evidence>
<dbReference type="Proteomes" id="UP000041254">
    <property type="component" value="Unassembled WGS sequence"/>
</dbReference>
<keyword evidence="2" id="KW-1185">Reference proteome</keyword>
<dbReference type="AlphaFoldDB" id="A0A0G4H5D2"/>
<sequence>MLNRLHVSLDAKERQCSAMAAERDHQRRLETPEAAYTQLKAKEAAWASERAALLDQLAELRWAFVKAYWDDHVNSTWVVSMEADLKAMEGQLRKVKVKSRLEGARREASWPTTWATSPEPSIRQARRFHTPMDQHHPLAGITRSLDADRRRRISLLTFCIRLSVSSPSSSLCWGFRSPTHPPSAPP</sequence>
<name>A0A0G4H5D2_VITBC</name>